<dbReference type="InterPro" id="IPR011766">
    <property type="entry name" value="TPP_enzyme_TPP-bd"/>
</dbReference>
<sequence length="115" mass="12268">IGELETAGRLNLGLTMLIVNNAASGYVKALQQAQFEGRFQSSDLNEMNYANIAEHFGCKGIRVEDPGELAGAIKAGMAETGRPTVVDVVVTRDPKKMLPGVDNRAAPIKKGDRIA</sequence>
<proteinExistence type="predicted"/>
<accession>A0A382FBE1</accession>
<dbReference type="SUPFAM" id="SSF52518">
    <property type="entry name" value="Thiamin diphosphate-binding fold (THDP-binding)"/>
    <property type="match status" value="1"/>
</dbReference>
<dbReference type="PANTHER" id="PTHR42981">
    <property type="entry name" value="PYRUVATE DEHYDROGENASE [UBIQUINONE]"/>
    <property type="match status" value="1"/>
</dbReference>
<evidence type="ECO:0000313" key="2">
    <source>
        <dbReference type="EMBL" id="SVB59427.1"/>
    </source>
</evidence>
<dbReference type="InterPro" id="IPR029061">
    <property type="entry name" value="THDP-binding"/>
</dbReference>
<protein>
    <recommendedName>
        <fullName evidence="1">Thiamine pyrophosphate enzyme TPP-binding domain-containing protein</fullName>
    </recommendedName>
</protein>
<gene>
    <name evidence="2" type="ORF">METZ01_LOCUS212281</name>
</gene>
<dbReference type="PANTHER" id="PTHR42981:SF2">
    <property type="entry name" value="PYRUVATE DEHYDROGENASE [UBIQUINONE]"/>
    <property type="match status" value="1"/>
</dbReference>
<feature type="domain" description="Thiamine pyrophosphate enzyme TPP-binding" evidence="1">
    <location>
        <begin position="1"/>
        <end position="88"/>
    </location>
</feature>
<dbReference type="Gene3D" id="3.40.50.970">
    <property type="match status" value="1"/>
</dbReference>
<evidence type="ECO:0000259" key="1">
    <source>
        <dbReference type="Pfam" id="PF02775"/>
    </source>
</evidence>
<dbReference type="Pfam" id="PF02775">
    <property type="entry name" value="TPP_enzyme_C"/>
    <property type="match status" value="1"/>
</dbReference>
<name>A0A382FBE1_9ZZZZ</name>
<dbReference type="AlphaFoldDB" id="A0A382FBE1"/>
<organism evidence="2">
    <name type="scientific">marine metagenome</name>
    <dbReference type="NCBI Taxonomy" id="408172"/>
    <lineage>
        <taxon>unclassified sequences</taxon>
        <taxon>metagenomes</taxon>
        <taxon>ecological metagenomes</taxon>
    </lineage>
</organism>
<dbReference type="EMBL" id="UINC01048644">
    <property type="protein sequence ID" value="SVB59427.1"/>
    <property type="molecule type" value="Genomic_DNA"/>
</dbReference>
<feature type="non-terminal residue" evidence="2">
    <location>
        <position position="1"/>
    </location>
</feature>
<dbReference type="GO" id="GO:0030976">
    <property type="term" value="F:thiamine pyrophosphate binding"/>
    <property type="evidence" value="ECO:0007669"/>
    <property type="project" value="InterPro"/>
</dbReference>
<dbReference type="GO" id="GO:0003824">
    <property type="term" value="F:catalytic activity"/>
    <property type="evidence" value="ECO:0007669"/>
    <property type="project" value="InterPro"/>
</dbReference>
<dbReference type="CDD" id="cd00568">
    <property type="entry name" value="TPP_enzymes"/>
    <property type="match status" value="1"/>
</dbReference>
<dbReference type="InterPro" id="IPR047211">
    <property type="entry name" value="POXB-like"/>
</dbReference>
<reference evidence="2" key="1">
    <citation type="submission" date="2018-05" db="EMBL/GenBank/DDBJ databases">
        <authorList>
            <person name="Lanie J.A."/>
            <person name="Ng W.-L."/>
            <person name="Kazmierczak K.M."/>
            <person name="Andrzejewski T.M."/>
            <person name="Davidsen T.M."/>
            <person name="Wayne K.J."/>
            <person name="Tettelin H."/>
            <person name="Glass J.I."/>
            <person name="Rusch D."/>
            <person name="Podicherti R."/>
            <person name="Tsui H.-C.T."/>
            <person name="Winkler M.E."/>
        </authorList>
    </citation>
    <scope>NUCLEOTIDE SEQUENCE</scope>
</reference>